<name>A0A5C6B7V3_9BACT</name>
<proteinExistence type="predicted"/>
<keyword evidence="1" id="KW-0472">Membrane</keyword>
<keyword evidence="1" id="KW-1133">Transmembrane helix</keyword>
<dbReference type="AlphaFoldDB" id="A0A5C6B7V3"/>
<accession>A0A5C6B7V3</accession>
<dbReference type="EMBL" id="SJPN01000001">
    <property type="protein sequence ID" value="TWU07682.1"/>
    <property type="molecule type" value="Genomic_DNA"/>
</dbReference>
<sequence>MGNSVFTNSLYSTTIVTIWLFAVALRASQIVTMSPNHFPIRLRLGGINRSAAPPAGVYHWACRSLLRSARPPISRAFLLSRTFDSDHWDSRSSNGPANTLCWKNRSSGQRNGVPIRMIAGTFFLTSG</sequence>
<comment type="caution">
    <text evidence="2">The sequence shown here is derived from an EMBL/GenBank/DDBJ whole genome shotgun (WGS) entry which is preliminary data.</text>
</comment>
<keyword evidence="3" id="KW-1185">Reference proteome</keyword>
<dbReference type="Proteomes" id="UP000320176">
    <property type="component" value="Unassembled WGS sequence"/>
</dbReference>
<feature type="transmembrane region" description="Helical" evidence="1">
    <location>
        <begin position="6"/>
        <end position="25"/>
    </location>
</feature>
<organism evidence="2 3">
    <name type="scientific">Stieleria varia</name>
    <dbReference type="NCBI Taxonomy" id="2528005"/>
    <lineage>
        <taxon>Bacteria</taxon>
        <taxon>Pseudomonadati</taxon>
        <taxon>Planctomycetota</taxon>
        <taxon>Planctomycetia</taxon>
        <taxon>Pirellulales</taxon>
        <taxon>Pirellulaceae</taxon>
        <taxon>Stieleria</taxon>
    </lineage>
</organism>
<protein>
    <submittedName>
        <fullName evidence="2">Uncharacterized protein</fullName>
    </submittedName>
</protein>
<keyword evidence="1" id="KW-0812">Transmembrane</keyword>
<evidence type="ECO:0000256" key="1">
    <source>
        <dbReference type="SAM" id="Phobius"/>
    </source>
</evidence>
<evidence type="ECO:0000313" key="2">
    <source>
        <dbReference type="EMBL" id="TWU07682.1"/>
    </source>
</evidence>
<gene>
    <name evidence="2" type="ORF">Pla52n_02550</name>
</gene>
<reference evidence="2 3" key="1">
    <citation type="submission" date="2019-02" db="EMBL/GenBank/DDBJ databases">
        <title>Deep-cultivation of Planctomycetes and their phenomic and genomic characterization uncovers novel biology.</title>
        <authorList>
            <person name="Wiegand S."/>
            <person name="Jogler M."/>
            <person name="Boedeker C."/>
            <person name="Pinto D."/>
            <person name="Vollmers J."/>
            <person name="Rivas-Marin E."/>
            <person name="Kohn T."/>
            <person name="Peeters S.H."/>
            <person name="Heuer A."/>
            <person name="Rast P."/>
            <person name="Oberbeckmann S."/>
            <person name="Bunk B."/>
            <person name="Jeske O."/>
            <person name="Meyerdierks A."/>
            <person name="Storesund J.E."/>
            <person name="Kallscheuer N."/>
            <person name="Luecker S."/>
            <person name="Lage O.M."/>
            <person name="Pohl T."/>
            <person name="Merkel B.J."/>
            <person name="Hornburger P."/>
            <person name="Mueller R.-W."/>
            <person name="Bruemmer F."/>
            <person name="Labrenz M."/>
            <person name="Spormann A.M."/>
            <person name="Op Den Camp H."/>
            <person name="Overmann J."/>
            <person name="Amann R."/>
            <person name="Jetten M.S.M."/>
            <person name="Mascher T."/>
            <person name="Medema M.H."/>
            <person name="Devos D.P."/>
            <person name="Kaster A.-K."/>
            <person name="Ovreas L."/>
            <person name="Rohde M."/>
            <person name="Galperin M.Y."/>
            <person name="Jogler C."/>
        </authorList>
    </citation>
    <scope>NUCLEOTIDE SEQUENCE [LARGE SCALE GENOMIC DNA]</scope>
    <source>
        <strain evidence="2 3">Pla52n</strain>
    </source>
</reference>
<evidence type="ECO:0000313" key="3">
    <source>
        <dbReference type="Proteomes" id="UP000320176"/>
    </source>
</evidence>